<organism evidence="2 3">
    <name type="scientific">Parascedosporium putredinis</name>
    <dbReference type="NCBI Taxonomy" id="1442378"/>
    <lineage>
        <taxon>Eukaryota</taxon>
        <taxon>Fungi</taxon>
        <taxon>Dikarya</taxon>
        <taxon>Ascomycota</taxon>
        <taxon>Pezizomycotina</taxon>
        <taxon>Sordariomycetes</taxon>
        <taxon>Hypocreomycetidae</taxon>
        <taxon>Microascales</taxon>
        <taxon>Microascaceae</taxon>
        <taxon>Parascedosporium</taxon>
    </lineage>
</organism>
<name>A0A9P1H198_9PEZI</name>
<evidence type="ECO:0008006" key="4">
    <source>
        <dbReference type="Google" id="ProtNLM"/>
    </source>
</evidence>
<gene>
    <name evidence="2" type="ORF">PPNO1_LOCUS3795</name>
</gene>
<evidence type="ECO:0000256" key="1">
    <source>
        <dbReference type="SAM" id="SignalP"/>
    </source>
</evidence>
<dbReference type="OrthoDB" id="4587382at2759"/>
<protein>
    <recommendedName>
        <fullName evidence="4">Extracellular membrane protein CFEM domain-containing protein</fullName>
    </recommendedName>
</protein>
<reference evidence="2" key="1">
    <citation type="submission" date="2022-11" db="EMBL/GenBank/DDBJ databases">
        <authorList>
            <person name="Scott C."/>
            <person name="Bruce N."/>
        </authorList>
    </citation>
    <scope>NUCLEOTIDE SEQUENCE</scope>
</reference>
<evidence type="ECO:0000313" key="2">
    <source>
        <dbReference type="EMBL" id="CAI4214062.1"/>
    </source>
</evidence>
<keyword evidence="1" id="KW-0732">Signal</keyword>
<dbReference type="Proteomes" id="UP000838763">
    <property type="component" value="Unassembled WGS sequence"/>
</dbReference>
<dbReference type="AlphaFoldDB" id="A0A9P1H198"/>
<feature type="signal peptide" evidence="1">
    <location>
        <begin position="1"/>
        <end position="16"/>
    </location>
</feature>
<keyword evidence="3" id="KW-1185">Reference proteome</keyword>
<accession>A0A9P1H198</accession>
<comment type="caution">
    <text evidence="2">The sequence shown here is derived from an EMBL/GenBank/DDBJ whole genome shotgun (WGS) entry which is preliminary data.</text>
</comment>
<dbReference type="EMBL" id="CALLCH030000010">
    <property type="protein sequence ID" value="CAI4214062.1"/>
    <property type="molecule type" value="Genomic_DNA"/>
</dbReference>
<feature type="chain" id="PRO_5040118538" description="Extracellular membrane protein CFEM domain-containing protein" evidence="1">
    <location>
        <begin position="17"/>
        <end position="161"/>
    </location>
</feature>
<evidence type="ECO:0000313" key="3">
    <source>
        <dbReference type="Proteomes" id="UP000838763"/>
    </source>
</evidence>
<proteinExistence type="predicted"/>
<sequence length="161" mass="17309">MFSSLFWAALILTAQAVSRGEVSLYEESLYQGQRPCARNCFGLLYLNTPDKMGSALGCDVQTMRNDCFCRADLQTSAHSWLSKCVPTSCDSPNVDIAIATQVYDSYCSQASRPPSGKGVQPRQTVTAMVATGPAASGASPRWELVGVSVVATLLLLQLMEC</sequence>